<sequence length="328" mass="37467">MSRLFRIFAENSMKAFVTLLIASFSGIANCHAIIPDTVYIRKPESMRLIYRNLEVITNDGYKIETWFFPAQNPPSESELRNPNENRRTHEAPGEAKRPTIIICNGDAGNMSYFQLYLAKNWTSRGFNVVTFDWRGFGKSSPFAMDRNYLCYTEMLEDYRAVIRKTSEQEEVLDGATAIVGWSTGAYLSMITAHTDNLVNAFIGRSLPTDFDDFIPLVMQYKNKTRNELLVPDDFPTELMPVHIAPEFEKPLFLIVGENDFRTPVWISRKIIESLPETTPKELMIVENAAHGGKEDPMLIAFDDFIKRTSDFLMANLRPLHGERPSAAE</sequence>
<accession>A0A5B3GBD2</accession>
<evidence type="ECO:0000313" key="4">
    <source>
        <dbReference type="EMBL" id="KAA2371003.1"/>
    </source>
</evidence>
<dbReference type="PANTHER" id="PTHR22946:SF9">
    <property type="entry name" value="POLYKETIDE TRANSFERASE AF380"/>
    <property type="match status" value="1"/>
</dbReference>
<dbReference type="EMBL" id="VVXK01000005">
    <property type="protein sequence ID" value="KAA2371003.1"/>
    <property type="molecule type" value="Genomic_DNA"/>
</dbReference>
<dbReference type="GO" id="GO:0008236">
    <property type="term" value="F:serine-type peptidase activity"/>
    <property type="evidence" value="ECO:0007669"/>
    <property type="project" value="InterPro"/>
</dbReference>
<feature type="domain" description="Peptidase S9 prolyl oligopeptidase catalytic" evidence="3">
    <location>
        <begin position="119"/>
        <end position="294"/>
    </location>
</feature>
<evidence type="ECO:0000256" key="2">
    <source>
        <dbReference type="SAM" id="MobiDB-lite"/>
    </source>
</evidence>
<dbReference type="Gene3D" id="3.40.50.1820">
    <property type="entry name" value="alpha/beta hydrolase"/>
    <property type="match status" value="1"/>
</dbReference>
<dbReference type="AlphaFoldDB" id="A0A5B3GBD2"/>
<name>A0A5B3GBD2_9BACT</name>
<feature type="region of interest" description="Disordered" evidence="2">
    <location>
        <begin position="74"/>
        <end position="93"/>
    </location>
</feature>
<dbReference type="Pfam" id="PF00326">
    <property type="entry name" value="Peptidase_S9"/>
    <property type="match status" value="1"/>
</dbReference>
<protein>
    <submittedName>
        <fullName evidence="4">Alpha/beta hydrolase</fullName>
    </submittedName>
</protein>
<keyword evidence="1 4" id="KW-0378">Hydrolase</keyword>
<proteinExistence type="predicted"/>
<dbReference type="SUPFAM" id="SSF53474">
    <property type="entry name" value="alpha/beta-Hydrolases"/>
    <property type="match status" value="1"/>
</dbReference>
<feature type="compositionally biased region" description="Basic and acidic residues" evidence="2">
    <location>
        <begin position="77"/>
        <end position="93"/>
    </location>
</feature>
<dbReference type="InterPro" id="IPR001375">
    <property type="entry name" value="Peptidase_S9_cat"/>
</dbReference>
<dbReference type="PANTHER" id="PTHR22946">
    <property type="entry name" value="DIENELACTONE HYDROLASE DOMAIN-CONTAINING PROTEIN-RELATED"/>
    <property type="match status" value="1"/>
</dbReference>
<dbReference type="InterPro" id="IPR050261">
    <property type="entry name" value="FrsA_esterase"/>
</dbReference>
<dbReference type="Proteomes" id="UP000323567">
    <property type="component" value="Unassembled WGS sequence"/>
</dbReference>
<evidence type="ECO:0000259" key="3">
    <source>
        <dbReference type="Pfam" id="PF00326"/>
    </source>
</evidence>
<reference evidence="4 5" key="1">
    <citation type="journal article" date="2019" name="Nat. Med.">
        <title>A library of human gut bacterial isolates paired with longitudinal multiomics data enables mechanistic microbiome research.</title>
        <authorList>
            <person name="Poyet M."/>
            <person name="Groussin M."/>
            <person name="Gibbons S.M."/>
            <person name="Avila-Pacheco J."/>
            <person name="Jiang X."/>
            <person name="Kearney S.M."/>
            <person name="Perrotta A.R."/>
            <person name="Berdy B."/>
            <person name="Zhao S."/>
            <person name="Lieberman T.D."/>
            <person name="Swanson P.K."/>
            <person name="Smith M."/>
            <person name="Roesemann S."/>
            <person name="Alexander J.E."/>
            <person name="Rich S.A."/>
            <person name="Livny J."/>
            <person name="Vlamakis H."/>
            <person name="Clish C."/>
            <person name="Bullock K."/>
            <person name="Deik A."/>
            <person name="Scott J."/>
            <person name="Pierce K.A."/>
            <person name="Xavier R.J."/>
            <person name="Alm E.J."/>
        </authorList>
    </citation>
    <scope>NUCLEOTIDE SEQUENCE [LARGE SCALE GENOMIC DNA]</scope>
    <source>
        <strain evidence="4 5">BIOML-A2</strain>
    </source>
</reference>
<evidence type="ECO:0000256" key="1">
    <source>
        <dbReference type="ARBA" id="ARBA00022801"/>
    </source>
</evidence>
<dbReference type="GO" id="GO:0052689">
    <property type="term" value="F:carboxylic ester hydrolase activity"/>
    <property type="evidence" value="ECO:0007669"/>
    <property type="project" value="UniProtKB-ARBA"/>
</dbReference>
<comment type="caution">
    <text evidence="4">The sequence shown here is derived from an EMBL/GenBank/DDBJ whole genome shotgun (WGS) entry which is preliminary data.</text>
</comment>
<evidence type="ECO:0000313" key="5">
    <source>
        <dbReference type="Proteomes" id="UP000323567"/>
    </source>
</evidence>
<gene>
    <name evidence="4" type="ORF">F2Y13_05480</name>
</gene>
<dbReference type="GO" id="GO:0006508">
    <property type="term" value="P:proteolysis"/>
    <property type="evidence" value="ECO:0007669"/>
    <property type="project" value="InterPro"/>
</dbReference>
<organism evidence="4 5">
    <name type="scientific">Alistipes shahii</name>
    <dbReference type="NCBI Taxonomy" id="328814"/>
    <lineage>
        <taxon>Bacteria</taxon>
        <taxon>Pseudomonadati</taxon>
        <taxon>Bacteroidota</taxon>
        <taxon>Bacteroidia</taxon>
        <taxon>Bacteroidales</taxon>
        <taxon>Rikenellaceae</taxon>
        <taxon>Alistipes</taxon>
    </lineage>
</organism>
<dbReference type="InterPro" id="IPR029058">
    <property type="entry name" value="AB_hydrolase_fold"/>
</dbReference>